<dbReference type="GO" id="GO:0016783">
    <property type="term" value="F:sulfurtransferase activity"/>
    <property type="evidence" value="ECO:0007669"/>
    <property type="project" value="InterPro"/>
</dbReference>
<feature type="active site" description="Cysteine persulfide intermediate" evidence="3">
    <location>
        <position position="110"/>
    </location>
</feature>
<protein>
    <recommendedName>
        <fullName evidence="3">Sulfur carrier protein FdhD</fullName>
    </recommendedName>
</protein>
<dbReference type="PANTHER" id="PTHR30592">
    <property type="entry name" value="FORMATE DEHYDROGENASE"/>
    <property type="match status" value="1"/>
</dbReference>
<evidence type="ECO:0000313" key="4">
    <source>
        <dbReference type="EMBL" id="MXO86279.1"/>
    </source>
</evidence>
<evidence type="ECO:0000256" key="1">
    <source>
        <dbReference type="ARBA" id="ARBA00022490"/>
    </source>
</evidence>
<dbReference type="GO" id="GO:0097163">
    <property type="term" value="F:sulfur carrier activity"/>
    <property type="evidence" value="ECO:0007669"/>
    <property type="project" value="UniProtKB-UniRule"/>
</dbReference>
<keyword evidence="1 3" id="KW-0963">Cytoplasm</keyword>
<dbReference type="SUPFAM" id="SSF53927">
    <property type="entry name" value="Cytidine deaminase-like"/>
    <property type="match status" value="1"/>
</dbReference>
<organism evidence="4 5">
    <name type="scientific">Parapontixanthobacter aurantiacus</name>
    <dbReference type="NCBI Taxonomy" id="1463599"/>
    <lineage>
        <taxon>Bacteria</taxon>
        <taxon>Pseudomonadati</taxon>
        <taxon>Pseudomonadota</taxon>
        <taxon>Alphaproteobacteria</taxon>
        <taxon>Sphingomonadales</taxon>
        <taxon>Erythrobacteraceae</taxon>
        <taxon>Parapontixanthobacter</taxon>
    </lineage>
</organism>
<dbReference type="Pfam" id="PF02634">
    <property type="entry name" value="FdhD-NarQ"/>
    <property type="match status" value="1"/>
</dbReference>
<comment type="subcellular location">
    <subcellularLocation>
        <location evidence="3">Cytoplasm</location>
    </subcellularLocation>
</comment>
<dbReference type="Proteomes" id="UP000433104">
    <property type="component" value="Unassembled WGS sequence"/>
</dbReference>
<dbReference type="RefSeq" id="WP_160682973.1">
    <property type="nucleotide sequence ID" value="NZ_WTYW01000002.1"/>
</dbReference>
<dbReference type="EMBL" id="WTYW01000002">
    <property type="protein sequence ID" value="MXO86279.1"/>
    <property type="molecule type" value="Genomic_DNA"/>
</dbReference>
<evidence type="ECO:0000256" key="3">
    <source>
        <dbReference type="HAMAP-Rule" id="MF_00187"/>
    </source>
</evidence>
<dbReference type="OrthoDB" id="3197277at2"/>
<keyword evidence="4" id="KW-0808">Transferase</keyword>
<gene>
    <name evidence="3 4" type="primary">fdhD</name>
    <name evidence="4" type="ORF">GRI38_09585</name>
</gene>
<comment type="function">
    <text evidence="3">Required for formate dehydrogenase (FDH) activity. Acts as a sulfur carrier protein that transfers sulfur from IscS to the molybdenum cofactor prior to its insertion into FDH.</text>
</comment>
<comment type="similarity">
    <text evidence="3">Belongs to the FdhD family.</text>
</comment>
<keyword evidence="5" id="KW-1185">Reference proteome</keyword>
<dbReference type="GO" id="GO:0005737">
    <property type="term" value="C:cytoplasm"/>
    <property type="evidence" value="ECO:0007669"/>
    <property type="project" value="UniProtKB-SubCell"/>
</dbReference>
<dbReference type="Gene3D" id="3.10.20.10">
    <property type="match status" value="1"/>
</dbReference>
<reference evidence="4 5" key="1">
    <citation type="submission" date="2019-12" db="EMBL/GenBank/DDBJ databases">
        <title>Genomic-based taxomic classification of the family Erythrobacteraceae.</title>
        <authorList>
            <person name="Xu L."/>
        </authorList>
    </citation>
    <scope>NUCLEOTIDE SEQUENCE [LARGE SCALE GENOMIC DNA]</scope>
    <source>
        <strain evidence="4 5">MCCC 1A09962</strain>
    </source>
</reference>
<evidence type="ECO:0000256" key="2">
    <source>
        <dbReference type="ARBA" id="ARBA00023150"/>
    </source>
</evidence>
<dbReference type="AlphaFoldDB" id="A0A844ZKR4"/>
<comment type="caution">
    <text evidence="4">The sequence shown here is derived from an EMBL/GenBank/DDBJ whole genome shotgun (WGS) entry which is preliminary data.</text>
</comment>
<dbReference type="PANTHER" id="PTHR30592:SF1">
    <property type="entry name" value="SULFUR CARRIER PROTEIN FDHD"/>
    <property type="match status" value="1"/>
</dbReference>
<proteinExistence type="inferred from homology"/>
<name>A0A844ZKR4_9SPHN</name>
<dbReference type="Gene3D" id="3.40.140.10">
    <property type="entry name" value="Cytidine Deaminase, domain 2"/>
    <property type="match status" value="1"/>
</dbReference>
<evidence type="ECO:0000313" key="5">
    <source>
        <dbReference type="Proteomes" id="UP000433104"/>
    </source>
</evidence>
<dbReference type="NCBIfam" id="TIGR00129">
    <property type="entry name" value="fdhD_narQ"/>
    <property type="match status" value="1"/>
</dbReference>
<dbReference type="InterPro" id="IPR016193">
    <property type="entry name" value="Cytidine_deaminase-like"/>
</dbReference>
<sequence length="266" mass="29068">MDEAVTPTVNETISALGKRKRKRRPLAGEWPVAFEFDGFAYAVMMATPQDIEDFATGFALSEGLIASTEELAELTVSEVERGVIVRASLPQRSAALLRERVRMRLVEGSCGLCGIETLDEILRPLTRLAQAPRIEPNALSRAYAELPEWQSLGRQTGAMHIAAFCAFDGRIRAAREDIGRHNALDKLIGHASRTEIEPTSGFVLLSSRCSYELVEKMVRFGCPMLATISAPSDLAVCRGVEAGLTMAASVRTDDAVILHDPHRVFA</sequence>
<dbReference type="GO" id="GO:0006777">
    <property type="term" value="P:Mo-molybdopterin cofactor biosynthetic process"/>
    <property type="evidence" value="ECO:0007669"/>
    <property type="project" value="UniProtKB-UniRule"/>
</dbReference>
<keyword evidence="2 3" id="KW-0501">Molybdenum cofactor biosynthesis</keyword>
<dbReference type="PIRSF" id="PIRSF015626">
    <property type="entry name" value="FdhD"/>
    <property type="match status" value="1"/>
</dbReference>
<comment type="caution">
    <text evidence="3">Lacks conserved residue(s) required for the propagation of feature annotation.</text>
</comment>
<dbReference type="HAMAP" id="MF_00187">
    <property type="entry name" value="FdhD"/>
    <property type="match status" value="1"/>
</dbReference>
<accession>A0A844ZKR4</accession>
<dbReference type="InterPro" id="IPR003786">
    <property type="entry name" value="FdhD"/>
</dbReference>